<dbReference type="PROSITE" id="PS00028">
    <property type="entry name" value="ZINC_FINGER_C2H2_1"/>
    <property type="match status" value="1"/>
</dbReference>
<organism evidence="4 5">
    <name type="scientific">Phanerochaete carnosa (strain HHB-10118-sp)</name>
    <name type="common">White-rot fungus</name>
    <name type="synonym">Peniophora carnosa</name>
    <dbReference type="NCBI Taxonomy" id="650164"/>
    <lineage>
        <taxon>Eukaryota</taxon>
        <taxon>Fungi</taxon>
        <taxon>Dikarya</taxon>
        <taxon>Basidiomycota</taxon>
        <taxon>Agaricomycotina</taxon>
        <taxon>Agaricomycetes</taxon>
        <taxon>Polyporales</taxon>
        <taxon>Phanerochaetaceae</taxon>
        <taxon>Phanerochaete</taxon>
    </lineage>
</organism>
<evidence type="ECO:0000259" key="3">
    <source>
        <dbReference type="PROSITE" id="PS50157"/>
    </source>
</evidence>
<dbReference type="Gene3D" id="3.30.160.60">
    <property type="entry name" value="Classic Zinc Finger"/>
    <property type="match status" value="1"/>
</dbReference>
<evidence type="ECO:0000313" key="4">
    <source>
        <dbReference type="EMBL" id="EKM58789.1"/>
    </source>
</evidence>
<dbReference type="SUPFAM" id="SSF57667">
    <property type="entry name" value="beta-beta-alpha zinc fingers"/>
    <property type="match status" value="1"/>
</dbReference>
<keyword evidence="5" id="KW-1185">Reference proteome</keyword>
<evidence type="ECO:0000256" key="1">
    <source>
        <dbReference type="PROSITE-ProRule" id="PRU00042"/>
    </source>
</evidence>
<dbReference type="KEGG" id="pco:PHACADRAFT_248877"/>
<keyword evidence="1" id="KW-0863">Zinc-finger</keyword>
<feature type="compositionally biased region" description="Low complexity" evidence="2">
    <location>
        <begin position="87"/>
        <end position="125"/>
    </location>
</feature>
<dbReference type="InterPro" id="IPR013087">
    <property type="entry name" value="Znf_C2H2_type"/>
</dbReference>
<evidence type="ECO:0000313" key="5">
    <source>
        <dbReference type="Proteomes" id="UP000008370"/>
    </source>
</evidence>
<keyword evidence="1" id="KW-0862">Zinc</keyword>
<dbReference type="RefSeq" id="XP_007391382.1">
    <property type="nucleotide sequence ID" value="XM_007391320.1"/>
</dbReference>
<dbReference type="OrthoDB" id="6077919at2759"/>
<feature type="region of interest" description="Disordered" evidence="2">
    <location>
        <begin position="1"/>
        <end position="125"/>
    </location>
</feature>
<feature type="domain" description="C2H2-type" evidence="3">
    <location>
        <begin position="198"/>
        <end position="225"/>
    </location>
</feature>
<dbReference type="AlphaFoldDB" id="K5WI85"/>
<protein>
    <recommendedName>
        <fullName evidence="3">C2H2-type domain-containing protein</fullName>
    </recommendedName>
</protein>
<dbReference type="Proteomes" id="UP000008370">
    <property type="component" value="Unassembled WGS sequence"/>
</dbReference>
<dbReference type="PROSITE" id="PS50157">
    <property type="entry name" value="ZINC_FINGER_C2H2_2"/>
    <property type="match status" value="1"/>
</dbReference>
<gene>
    <name evidence="4" type="ORF">PHACADRAFT_248877</name>
</gene>
<name>K5WI85_PHACS</name>
<sequence length="262" mass="27882">MLGPLYTDRDRSPSTQVRLPSDRLPLSMLTDVQAHEPQQALRPHDPGYAPHPSVSPDSAYDATPAPAPPRSRPSFRVQIPPPPPYEPSSSSYTPSSSYAPSSSTSAYPPSSAYTPSSSTSTLPSYAPSPATFRAVPLPSPYTLPTADAFAPSFVPPQFAPQQPYASPAQLGPQPYVSAAHFGGAGGPMVSVASEEKKHCCPHCLKRFNRPSSLSIHVNTHTGAKRESCLPPRFFRCARPCVTVVPRRQRSSVPSPAAAAPST</sequence>
<dbReference type="GO" id="GO:0008270">
    <property type="term" value="F:zinc ion binding"/>
    <property type="evidence" value="ECO:0007669"/>
    <property type="project" value="UniProtKB-KW"/>
</dbReference>
<dbReference type="GeneID" id="18914477"/>
<dbReference type="EMBL" id="JH930469">
    <property type="protein sequence ID" value="EKM58789.1"/>
    <property type="molecule type" value="Genomic_DNA"/>
</dbReference>
<dbReference type="HOGENOM" id="CLU_1062109_0_0_1"/>
<proteinExistence type="predicted"/>
<dbReference type="PRINTS" id="PR01217">
    <property type="entry name" value="PRICHEXTENSN"/>
</dbReference>
<dbReference type="InterPro" id="IPR036236">
    <property type="entry name" value="Znf_C2H2_sf"/>
</dbReference>
<accession>K5WI85</accession>
<evidence type="ECO:0000256" key="2">
    <source>
        <dbReference type="SAM" id="MobiDB-lite"/>
    </source>
</evidence>
<keyword evidence="1" id="KW-0479">Metal-binding</keyword>
<reference evidence="4 5" key="1">
    <citation type="journal article" date="2012" name="BMC Genomics">
        <title>Comparative genomics of the white-rot fungi, Phanerochaete carnosa and P. chrysosporium, to elucidate the genetic basis of the distinct wood types they colonize.</title>
        <authorList>
            <person name="Suzuki H."/>
            <person name="MacDonald J."/>
            <person name="Syed K."/>
            <person name="Salamov A."/>
            <person name="Hori C."/>
            <person name="Aerts A."/>
            <person name="Henrissat B."/>
            <person name="Wiebenga A."/>
            <person name="vanKuyk P.A."/>
            <person name="Barry K."/>
            <person name="Lindquist E."/>
            <person name="LaButti K."/>
            <person name="Lapidus A."/>
            <person name="Lucas S."/>
            <person name="Coutinho P."/>
            <person name="Gong Y."/>
            <person name="Samejima M."/>
            <person name="Mahadevan R."/>
            <person name="Abou-Zaid M."/>
            <person name="de Vries R.P."/>
            <person name="Igarashi K."/>
            <person name="Yadav J.S."/>
            <person name="Grigoriev I.V."/>
            <person name="Master E.R."/>
        </authorList>
    </citation>
    <scope>NUCLEOTIDE SEQUENCE [LARGE SCALE GENOMIC DNA]</scope>
    <source>
        <strain evidence="4 5">HHB-10118-sp</strain>
    </source>
</reference>
<dbReference type="InParanoid" id="K5WI85"/>